<comment type="caution">
    <text evidence="4">The sequence shown here is derived from an EMBL/GenBank/DDBJ whole genome shotgun (WGS) entry which is preliminary data.</text>
</comment>
<proteinExistence type="predicted"/>
<dbReference type="PANTHER" id="PTHR43272">
    <property type="entry name" value="LONG-CHAIN-FATTY-ACID--COA LIGASE"/>
    <property type="match status" value="1"/>
</dbReference>
<accession>A0A644TM95</accession>
<dbReference type="InterPro" id="IPR020845">
    <property type="entry name" value="AMP-binding_CS"/>
</dbReference>
<dbReference type="EMBL" id="VSSQ01000038">
    <property type="protein sequence ID" value="MPL67779.1"/>
    <property type="molecule type" value="Genomic_DNA"/>
</dbReference>
<dbReference type="PROSITE" id="PS00455">
    <property type="entry name" value="AMP_BINDING"/>
    <property type="match status" value="1"/>
</dbReference>
<dbReference type="Gene3D" id="3.40.50.12780">
    <property type="entry name" value="N-terminal domain of ligase-like"/>
    <property type="match status" value="1"/>
</dbReference>
<protein>
    <submittedName>
        <fullName evidence="4">Long-chain-fatty-acid--CoA ligase FadD15</fullName>
        <ecNumber evidence="4">6.2.1.3</ecNumber>
    </submittedName>
</protein>
<keyword evidence="1" id="KW-0547">Nucleotide-binding</keyword>
<dbReference type="GO" id="GO:0004467">
    <property type="term" value="F:long-chain fatty acid-CoA ligase activity"/>
    <property type="evidence" value="ECO:0007669"/>
    <property type="project" value="UniProtKB-EC"/>
</dbReference>
<evidence type="ECO:0000256" key="1">
    <source>
        <dbReference type="ARBA" id="ARBA00022741"/>
    </source>
</evidence>
<feature type="domain" description="AMP-dependent synthetase/ligase" evidence="3">
    <location>
        <begin position="10"/>
        <end position="458"/>
    </location>
</feature>
<dbReference type="GO" id="GO:0016020">
    <property type="term" value="C:membrane"/>
    <property type="evidence" value="ECO:0007669"/>
    <property type="project" value="TreeGrafter"/>
</dbReference>
<evidence type="ECO:0000259" key="3">
    <source>
        <dbReference type="Pfam" id="PF00501"/>
    </source>
</evidence>
<organism evidence="4">
    <name type="scientific">bioreactor metagenome</name>
    <dbReference type="NCBI Taxonomy" id="1076179"/>
    <lineage>
        <taxon>unclassified sequences</taxon>
        <taxon>metagenomes</taxon>
        <taxon>ecological metagenomes</taxon>
    </lineage>
</organism>
<dbReference type="AlphaFoldDB" id="A0A644TM95"/>
<keyword evidence="2" id="KW-0067">ATP-binding</keyword>
<dbReference type="SUPFAM" id="SSF56801">
    <property type="entry name" value="Acetyl-CoA synthetase-like"/>
    <property type="match status" value="1"/>
</dbReference>
<dbReference type="GO" id="GO:0005524">
    <property type="term" value="F:ATP binding"/>
    <property type="evidence" value="ECO:0007669"/>
    <property type="project" value="UniProtKB-KW"/>
</dbReference>
<dbReference type="InterPro" id="IPR042099">
    <property type="entry name" value="ANL_N_sf"/>
</dbReference>
<dbReference type="Pfam" id="PF00501">
    <property type="entry name" value="AMP-binding"/>
    <property type="match status" value="1"/>
</dbReference>
<evidence type="ECO:0000313" key="4">
    <source>
        <dbReference type="EMBL" id="MPL67779.1"/>
    </source>
</evidence>
<dbReference type="PANTHER" id="PTHR43272:SF33">
    <property type="entry name" value="AMP-BINDING DOMAIN-CONTAINING PROTEIN-RELATED"/>
    <property type="match status" value="1"/>
</dbReference>
<keyword evidence="4" id="KW-0436">Ligase</keyword>
<sequence length="649" mass="71580">MKRTVFRMLDEAARDWADDPYALRKTDSGYVATSFAQARERSRAFAAWLVSQGYKKDQTMAVLGEGSPEWICGEFGLMCAGLISVPLSIKLLAEEIPFRLNHSDAKGILTTHNQLEKVLTALQSVDDKNLRIIYLDDDPDWAKETMGKKGISVDRLKVFSQAEQEGRALVADPASGMGAKLDAIAEAAAEDDVVTISYTSGTTGNPKGIMLSHLNYWVNCHDAIDMFQLPPHYKTLLVLPVDHSFAHTVGIYTALVRAIALYFVDARGGGMATLRNIPINLKEANPTFLLTVPALSGNFMKKIIATMEEKGGLIEKIFKKGIEAGIRWNGNGFHTPSFGVRAGAFFPYFLAKIILFNTIKKKVFGDSILFCVGGGALLDLKQQEFFAALGCPIYQGYGLTEAAPVISANVPARHKFGSSGVLFPSLECSIRLADGSEAPRGTTGEITILGENVMKGYYKNPEATAQTIKDGRLWSGDRGYIDEDGFLYVVGREKALLIAEDGEKYSPEEIEEAITTSTDLIDQIMVWCDHKKYSCALVSLDQNKVQRFVAKRGIASVEALCNALQEEFYAFRKDPKAKKVQNAWVPGAFQILASPFSEKDGTINSTMKIVRYKVSELYKESLEYSYTKEGSQTLNPRNLATLRDLFKLS</sequence>
<gene>
    <name evidence="4" type="ORF">SDC9_13482</name>
</gene>
<dbReference type="InterPro" id="IPR000873">
    <property type="entry name" value="AMP-dep_synth/lig_dom"/>
</dbReference>
<reference evidence="4" key="1">
    <citation type="submission" date="2019-08" db="EMBL/GenBank/DDBJ databases">
        <authorList>
            <person name="Kucharzyk K."/>
            <person name="Murdoch R.W."/>
            <person name="Higgins S."/>
            <person name="Loffler F."/>
        </authorList>
    </citation>
    <scope>NUCLEOTIDE SEQUENCE</scope>
</reference>
<evidence type="ECO:0000256" key="2">
    <source>
        <dbReference type="ARBA" id="ARBA00022840"/>
    </source>
</evidence>
<name>A0A644TM95_9ZZZZ</name>
<dbReference type="EC" id="6.2.1.3" evidence="4"/>